<dbReference type="PROSITE" id="PS50203">
    <property type="entry name" value="CALPAIN_CAT"/>
    <property type="match status" value="1"/>
</dbReference>
<dbReference type="GO" id="GO:0006508">
    <property type="term" value="P:proteolysis"/>
    <property type="evidence" value="ECO:0007669"/>
    <property type="project" value="UniProtKB-KW"/>
</dbReference>
<evidence type="ECO:0000256" key="6">
    <source>
        <dbReference type="PROSITE-ProRule" id="PRU00239"/>
    </source>
</evidence>
<protein>
    <recommendedName>
        <fullName evidence="5">Cysteine protease RIM13</fullName>
    </recommendedName>
</protein>
<dbReference type="InterPro" id="IPR051297">
    <property type="entry name" value="PalB/RIM13"/>
</dbReference>
<dbReference type="PANTHER" id="PTHR46143:SF1">
    <property type="entry name" value="CALPAIN-7"/>
    <property type="match status" value="1"/>
</dbReference>
<dbReference type="SUPFAM" id="SSF54001">
    <property type="entry name" value="Cysteine proteinases"/>
    <property type="match status" value="1"/>
</dbReference>
<dbReference type="InterPro" id="IPR038765">
    <property type="entry name" value="Papain-like_cys_pep_sf"/>
</dbReference>
<comment type="caution">
    <text evidence="8">The sequence shown here is derived from an EMBL/GenBank/DDBJ whole genome shotgun (WGS) entry which is preliminary data.</text>
</comment>
<feature type="active site" evidence="6">
    <location>
        <position position="157"/>
    </location>
</feature>
<dbReference type="Gene3D" id="2.60.120.380">
    <property type="match status" value="1"/>
</dbReference>
<dbReference type="SMART" id="SM00230">
    <property type="entry name" value="CysPc"/>
    <property type="match status" value="1"/>
</dbReference>
<evidence type="ECO:0000313" key="8">
    <source>
        <dbReference type="EMBL" id="KAI5963360.1"/>
    </source>
</evidence>
<reference evidence="8 9" key="1">
    <citation type="journal article" date="2022" name="DNA Res.">
        <title>Genome analysis of five recently described species of the CUG-Ser clade uncovers Candida theae as a new hybrid lineage with pathogenic potential in the Candida parapsilosis species complex.</title>
        <authorList>
            <person name="Mixao V."/>
            <person name="Del Olmo V."/>
            <person name="Hegedusova E."/>
            <person name="Saus E."/>
            <person name="Pryszcz L."/>
            <person name="Cillingova A."/>
            <person name="Nosek J."/>
            <person name="Gabaldon T."/>
        </authorList>
    </citation>
    <scope>NUCLEOTIDE SEQUENCE [LARGE SCALE GENOMIC DNA]</scope>
    <source>
        <strain evidence="8 9">CBS 12239</strain>
    </source>
</reference>
<gene>
    <name evidence="8" type="ORF">KGF57_001305</name>
</gene>
<dbReference type="PANTHER" id="PTHR46143">
    <property type="entry name" value="CALPAIN-7"/>
    <property type="match status" value="1"/>
</dbReference>
<sequence>MSLVKFLHHIQRSNLLNSIEDYKRAKSEAIDAIKELNLKAKDSLNANAPFLKTLSEFALQNYERVQQKQPVSVKLLWLASKAGDTFFFPVIDFGEEISSASSIFIEDDCSAINEDESTSAIEVPLGMDVRFEAVATTHWQENKDHLLNLFQDLLTNCSFVSSYLALTSVGFSTYSLISPHSTSKVYKVALTFNGSKRLVDVGDRLPRIVDSNRNLILKSFTDLHLYWPALIEKAYLQVMGHGYCFKGSNMANDTYMLSGWLPEVVKLSTNRSLSILAQLWQMRTRNQVTLGIGTESFSDEFSSSIGLTGEHDYVIEDFDGKCITLKNPWVTDDISTRLVKVDSLTHFKYLYINWKPRSDSEIFQEIFIYTLKEDHIVDQPQFTIECDKETWLLLEKHLPVDENHWMRINVYKSRNKVVSPFDNDEHSVFETNNRLQLIKLPPGIYTLVIWSNNPGRYSLASYGTPLYRSVHQFPHLQLIHGEWVNETCGGNWTVASYINNPHYDLNITKPTTIKLVLNANALVNFDIFFADKLKPGQRIRSYNKTKCLSVDKYSQDYQSKLLELERGLYKIVVSNFDGSPTKLKLLLNSSEAVSIDKIPSTMSLYSIHHTFYWNQKNRYKLFFKTSVYNTSIIVKVRHTDDENALYGRQTDYRPALRASIFNAATKEPVQINQEFRDDCLYGLFVEETLLEPGEYILLIERFEIGKGRCDVVLGSDQRMTLL</sequence>
<evidence type="ECO:0000256" key="3">
    <source>
        <dbReference type="ARBA" id="ARBA00022801"/>
    </source>
</evidence>
<organism evidence="8 9">
    <name type="scientific">Candida theae</name>
    <dbReference type="NCBI Taxonomy" id="1198502"/>
    <lineage>
        <taxon>Eukaryota</taxon>
        <taxon>Fungi</taxon>
        <taxon>Dikarya</taxon>
        <taxon>Ascomycota</taxon>
        <taxon>Saccharomycotina</taxon>
        <taxon>Pichiomycetes</taxon>
        <taxon>Debaryomycetaceae</taxon>
        <taxon>Candida/Lodderomyces clade</taxon>
        <taxon>Candida</taxon>
    </lineage>
</organism>
<dbReference type="RefSeq" id="XP_051610182.1">
    <property type="nucleotide sequence ID" value="XM_051750497.1"/>
</dbReference>
<evidence type="ECO:0000313" key="9">
    <source>
        <dbReference type="Proteomes" id="UP001204833"/>
    </source>
</evidence>
<dbReference type="Pfam" id="PF00648">
    <property type="entry name" value="Peptidase_C2"/>
    <property type="match status" value="1"/>
</dbReference>
<evidence type="ECO:0000256" key="1">
    <source>
        <dbReference type="ARBA" id="ARBA00010193"/>
    </source>
</evidence>
<dbReference type="GO" id="GO:0004198">
    <property type="term" value="F:calcium-dependent cysteine-type endopeptidase activity"/>
    <property type="evidence" value="ECO:0007669"/>
    <property type="project" value="InterPro"/>
</dbReference>
<evidence type="ECO:0000259" key="7">
    <source>
        <dbReference type="PROSITE" id="PS50203"/>
    </source>
</evidence>
<dbReference type="InterPro" id="IPR036213">
    <property type="entry name" value="Calpain_III_sf"/>
</dbReference>
<keyword evidence="4 6" id="KW-0788">Thiol protease</keyword>
<dbReference type="Proteomes" id="UP001204833">
    <property type="component" value="Unassembled WGS sequence"/>
</dbReference>
<evidence type="ECO:0000256" key="2">
    <source>
        <dbReference type="ARBA" id="ARBA00022670"/>
    </source>
</evidence>
<proteinExistence type="inferred from homology"/>
<dbReference type="EMBL" id="JAIHNG010000063">
    <property type="protein sequence ID" value="KAI5963360.1"/>
    <property type="molecule type" value="Genomic_DNA"/>
</dbReference>
<dbReference type="InterPro" id="IPR001300">
    <property type="entry name" value="Peptidase_C2_calpain_cat"/>
</dbReference>
<feature type="active site" evidence="6">
    <location>
        <position position="327"/>
    </location>
</feature>
<dbReference type="AlphaFoldDB" id="A0AAD5BH96"/>
<dbReference type="GeneID" id="76149364"/>
<feature type="domain" description="Calpain catalytic" evidence="7">
    <location>
        <begin position="148"/>
        <end position="398"/>
    </location>
</feature>
<accession>A0AAD5BH96</accession>
<keyword evidence="9" id="KW-1185">Reference proteome</keyword>
<name>A0AAD5BH96_9ASCO</name>
<comment type="similarity">
    <text evidence="1">Belongs to the peptidase C2 family. PalB/RIM13 subfamily.</text>
</comment>
<keyword evidence="3 6" id="KW-0378">Hydrolase</keyword>
<feature type="active site" evidence="6">
    <location>
        <position position="311"/>
    </location>
</feature>
<evidence type="ECO:0000256" key="5">
    <source>
        <dbReference type="ARBA" id="ARBA00042255"/>
    </source>
</evidence>
<keyword evidence="2 6" id="KW-0645">Protease</keyword>
<dbReference type="SUPFAM" id="SSF49758">
    <property type="entry name" value="Calpain large subunit, middle domain (domain III)"/>
    <property type="match status" value="1"/>
</dbReference>
<evidence type="ECO:0000256" key="4">
    <source>
        <dbReference type="ARBA" id="ARBA00022807"/>
    </source>
</evidence>